<dbReference type="Proteomes" id="UP000228859">
    <property type="component" value="Unassembled WGS sequence"/>
</dbReference>
<comment type="caution">
    <text evidence="2">The sequence shown here is derived from an EMBL/GenBank/DDBJ whole genome shotgun (WGS) entry which is preliminary data.</text>
</comment>
<organism evidence="2 3">
    <name type="scientific">Sulfuricurvum kujiense</name>
    <dbReference type="NCBI Taxonomy" id="148813"/>
    <lineage>
        <taxon>Bacteria</taxon>
        <taxon>Pseudomonadati</taxon>
        <taxon>Campylobacterota</taxon>
        <taxon>Epsilonproteobacteria</taxon>
        <taxon>Campylobacterales</taxon>
        <taxon>Sulfurimonadaceae</taxon>
        <taxon>Sulfuricurvum</taxon>
    </lineage>
</organism>
<proteinExistence type="predicted"/>
<dbReference type="Gene3D" id="3.40.50.10090">
    <property type="match status" value="2"/>
</dbReference>
<dbReference type="SUPFAM" id="SSF69618">
    <property type="entry name" value="HemD-like"/>
    <property type="match status" value="1"/>
</dbReference>
<gene>
    <name evidence="2" type="ORF">CFH83_06225</name>
</gene>
<dbReference type="Pfam" id="PF02602">
    <property type="entry name" value="HEM4"/>
    <property type="match status" value="1"/>
</dbReference>
<evidence type="ECO:0000313" key="2">
    <source>
        <dbReference type="EMBL" id="DAB38388.1"/>
    </source>
</evidence>
<evidence type="ECO:0000313" key="3">
    <source>
        <dbReference type="Proteomes" id="UP000228859"/>
    </source>
</evidence>
<dbReference type="GO" id="GO:0033014">
    <property type="term" value="P:tetrapyrrole biosynthetic process"/>
    <property type="evidence" value="ECO:0007669"/>
    <property type="project" value="InterPro"/>
</dbReference>
<dbReference type="InterPro" id="IPR003754">
    <property type="entry name" value="4pyrrol_synth_uPrphyn_synth"/>
</dbReference>
<feature type="domain" description="Tetrapyrrole biosynthesis uroporphyrinogen III synthase" evidence="1">
    <location>
        <begin position="16"/>
        <end position="186"/>
    </location>
</feature>
<reference evidence="2 3" key="1">
    <citation type="journal article" date="2017" name="Front. Microbiol.">
        <title>Comparative Genomic Analysis of the Class Epsilonproteobacteria and Proposed Reclassification to Epsilonbacteraeota (phyl. nov.).</title>
        <authorList>
            <person name="Waite D.W."/>
            <person name="Vanwonterghem I."/>
            <person name="Rinke C."/>
            <person name="Parks D.H."/>
            <person name="Zhang Y."/>
            <person name="Takai K."/>
            <person name="Sievert S.M."/>
            <person name="Simon J."/>
            <person name="Campbell B.J."/>
            <person name="Hanson T.E."/>
            <person name="Woyke T."/>
            <person name="Klotz M.G."/>
            <person name="Hugenholtz P."/>
        </authorList>
    </citation>
    <scope>NUCLEOTIDE SEQUENCE [LARGE SCALE GENOMIC DNA]</scope>
    <source>
        <strain evidence="2">UBA12443</strain>
    </source>
</reference>
<dbReference type="EMBL" id="DLUI01000087">
    <property type="protein sequence ID" value="DAB38388.1"/>
    <property type="molecule type" value="Genomic_DNA"/>
</dbReference>
<accession>A0A2D3WD90</accession>
<dbReference type="AlphaFoldDB" id="A0A2D3WD90"/>
<protein>
    <recommendedName>
        <fullName evidence="1">Tetrapyrrole biosynthesis uroporphyrinogen III synthase domain-containing protein</fullName>
    </recommendedName>
</protein>
<name>A0A2D3WD90_9BACT</name>
<sequence length="214" mass="23499">MLRSIYLISKTPCEGVIHIPILTISFLNPTIDFTQYEGIILTSKQAILVLEKYDLDWNTLKCICVSESTAVAAREAGAVDVESADGYGVSIPSVLRRKKSLGKWLYVRPKVIASEWVEHARSEGFCIDEVIVYETICNEAAANYPISEEGILIFTSPSSIRCFLQNYPIFPTQDVVVIGTTTQNALPIEVASYLSSTTSVEAAVELARQIASKG</sequence>
<evidence type="ECO:0000259" key="1">
    <source>
        <dbReference type="Pfam" id="PF02602"/>
    </source>
</evidence>
<dbReference type="InterPro" id="IPR036108">
    <property type="entry name" value="4pyrrol_syn_uPrphyn_synt_sf"/>
</dbReference>
<dbReference type="GO" id="GO:0004852">
    <property type="term" value="F:uroporphyrinogen-III synthase activity"/>
    <property type="evidence" value="ECO:0007669"/>
    <property type="project" value="InterPro"/>
</dbReference>